<dbReference type="Pfam" id="PF05649">
    <property type="entry name" value="Peptidase_M13_N"/>
    <property type="match status" value="1"/>
</dbReference>
<reference evidence="4 5" key="1">
    <citation type="journal article" date="2023" name="Arcadia Sci">
        <title>De novo assembly of a long-read Amblyomma americanum tick genome.</title>
        <authorList>
            <person name="Chou S."/>
            <person name="Poskanzer K.E."/>
            <person name="Rollins M."/>
            <person name="Thuy-Boun P.S."/>
        </authorList>
    </citation>
    <scope>NUCLEOTIDE SEQUENCE [LARGE SCALE GENOMIC DNA]</scope>
    <source>
        <strain evidence="4">F_SG_1</strain>
        <tissue evidence="4">Salivary glands</tissue>
    </source>
</reference>
<dbReference type="SUPFAM" id="SSF55486">
    <property type="entry name" value="Metalloproteases ('zincins'), catalytic domain"/>
    <property type="match status" value="1"/>
</dbReference>
<dbReference type="PANTHER" id="PTHR11733">
    <property type="entry name" value="ZINC METALLOPROTEASE FAMILY M13 NEPRILYSIN-RELATED"/>
    <property type="match status" value="1"/>
</dbReference>
<dbReference type="GO" id="GO:0004222">
    <property type="term" value="F:metalloendopeptidase activity"/>
    <property type="evidence" value="ECO:0007669"/>
    <property type="project" value="InterPro"/>
</dbReference>
<comment type="similarity">
    <text evidence="1">Belongs to the peptidase M13 family.</text>
</comment>
<dbReference type="Proteomes" id="UP001321473">
    <property type="component" value="Unassembled WGS sequence"/>
</dbReference>
<dbReference type="GO" id="GO:0005886">
    <property type="term" value="C:plasma membrane"/>
    <property type="evidence" value="ECO:0007669"/>
    <property type="project" value="TreeGrafter"/>
</dbReference>
<dbReference type="InterPro" id="IPR008753">
    <property type="entry name" value="Peptidase_M13_N"/>
</dbReference>
<comment type="caution">
    <text evidence="4">The sequence shown here is derived from an EMBL/GenBank/DDBJ whole genome shotgun (WGS) entry which is preliminary data.</text>
</comment>
<feature type="region of interest" description="Disordered" evidence="2">
    <location>
        <begin position="1"/>
        <end position="43"/>
    </location>
</feature>
<evidence type="ECO:0000313" key="4">
    <source>
        <dbReference type="EMBL" id="KAK8763721.1"/>
    </source>
</evidence>
<dbReference type="AlphaFoldDB" id="A0AAQ4DMN1"/>
<dbReference type="EMBL" id="JARKHS020029062">
    <property type="protein sequence ID" value="KAK8763721.1"/>
    <property type="molecule type" value="Genomic_DNA"/>
</dbReference>
<organism evidence="4 5">
    <name type="scientific">Amblyomma americanum</name>
    <name type="common">Lone star tick</name>
    <dbReference type="NCBI Taxonomy" id="6943"/>
    <lineage>
        <taxon>Eukaryota</taxon>
        <taxon>Metazoa</taxon>
        <taxon>Ecdysozoa</taxon>
        <taxon>Arthropoda</taxon>
        <taxon>Chelicerata</taxon>
        <taxon>Arachnida</taxon>
        <taxon>Acari</taxon>
        <taxon>Parasitiformes</taxon>
        <taxon>Ixodida</taxon>
        <taxon>Ixodoidea</taxon>
        <taxon>Ixodidae</taxon>
        <taxon>Amblyomminae</taxon>
        <taxon>Amblyomma</taxon>
    </lineage>
</organism>
<dbReference type="GO" id="GO:0016485">
    <property type="term" value="P:protein processing"/>
    <property type="evidence" value="ECO:0007669"/>
    <property type="project" value="TreeGrafter"/>
</dbReference>
<dbReference type="PANTHER" id="PTHR11733:SF237">
    <property type="entry name" value="NEPRILYSIN-LIKE 4"/>
    <property type="match status" value="1"/>
</dbReference>
<keyword evidence="5" id="KW-1185">Reference proteome</keyword>
<accession>A0AAQ4DMN1</accession>
<dbReference type="InterPro" id="IPR000718">
    <property type="entry name" value="Peptidase_M13"/>
</dbReference>
<feature type="domain" description="Peptidase M13 N-terminal" evidence="3">
    <location>
        <begin position="108"/>
        <end position="473"/>
    </location>
</feature>
<sequence length="759" mass="86059">MVNNGEAEHRAEGDAAAPKGGGGKAEEADAAEDDKAPANEALSPDGIPVPALPMVLSLLGMSALPVLYCLSSVLFAFLVEPYDSACNSEVCFTAGDYLKRSVDERVKPCVNFYDFVCSGWDQEYINDASSSLTLVNLSVYLPGESNNPPNIVKAKSFYKSCESSFKEQMDTSIDDLKAFIKNDLRFDWPNVLPNITIDELYRIVVELQLSYFVHPFFIMTFDSGMVTLSVSTGERYHPWYLHYANTAQSSFRLQLINDVLNAVFPQALPVATASNITTLEDKLSAIRISEDELLVVRMKVLSQNPFVKGWPLLHAIGNFLDSAQKRLLSRKVTIRVGDFAALSETLIMISDPKYVQAVASYVVWVIVETLGRRTSPALRKIMKDTSVRLKTTNVTDHVFRGDVCYHETYRLFALLLDRHMYEKFDKTTLVRYENVVDTVKLFMRAQLEDLFWMDEATVRSMQKRIREVISEVGILSRFRYRDVEEPYNRLPDIDSTMPFTTLYVSVSATLNQFVREKAYRYVYPSEVWSSVPTVRYVYPHNLLFVPLSILMPPLFARDNFPTALSYGRIVTQIAYAIYYEGYYSNKYRGAETWNLPTERKFNSYMDCYNKAFNNVTYEMWDPAESFFRSGALLKAFQMFKIARVPSGDFVLPSISLTPIQLFFVGSCLDQCTRNDEERLRRKALCNWPMRRTKIFQEAFHCSPTDPLGHLPVKCSGLASAISGQYQNVSIGTSFRCSGAASTAVFVVYPLVCSVIVRVL</sequence>
<evidence type="ECO:0000256" key="2">
    <source>
        <dbReference type="SAM" id="MobiDB-lite"/>
    </source>
</evidence>
<evidence type="ECO:0000313" key="5">
    <source>
        <dbReference type="Proteomes" id="UP001321473"/>
    </source>
</evidence>
<dbReference type="Gene3D" id="1.10.1380.10">
    <property type="entry name" value="Neutral endopeptidase , domain2"/>
    <property type="match status" value="1"/>
</dbReference>
<dbReference type="InterPro" id="IPR042089">
    <property type="entry name" value="Peptidase_M13_dom_2"/>
</dbReference>
<protein>
    <recommendedName>
        <fullName evidence="3">Peptidase M13 N-terminal domain-containing protein</fullName>
    </recommendedName>
</protein>
<name>A0AAQ4DMN1_AMBAM</name>
<feature type="compositionally biased region" description="Basic and acidic residues" evidence="2">
    <location>
        <begin position="1"/>
        <end position="13"/>
    </location>
</feature>
<evidence type="ECO:0000259" key="3">
    <source>
        <dbReference type="Pfam" id="PF05649"/>
    </source>
</evidence>
<dbReference type="Gene3D" id="3.40.390.10">
    <property type="entry name" value="Collagenase (Catalytic Domain)"/>
    <property type="match status" value="1"/>
</dbReference>
<gene>
    <name evidence="4" type="ORF">V5799_033674</name>
</gene>
<evidence type="ECO:0000256" key="1">
    <source>
        <dbReference type="ARBA" id="ARBA00007357"/>
    </source>
</evidence>
<dbReference type="InterPro" id="IPR024079">
    <property type="entry name" value="MetalloPept_cat_dom_sf"/>
</dbReference>
<dbReference type="PROSITE" id="PS51885">
    <property type="entry name" value="NEPRILYSIN"/>
    <property type="match status" value="1"/>
</dbReference>
<proteinExistence type="inferred from homology"/>